<gene>
    <name evidence="1" type="ORF">AKJ08_1341</name>
</gene>
<evidence type="ECO:0000313" key="2">
    <source>
        <dbReference type="Proteomes" id="UP000055590"/>
    </source>
</evidence>
<dbReference type="Gene3D" id="2.40.160.20">
    <property type="match status" value="1"/>
</dbReference>
<protein>
    <recommendedName>
        <fullName evidence="3">Outer membrane protein beta-barrel domain-containing protein</fullName>
    </recommendedName>
</protein>
<dbReference type="SUPFAM" id="SSF56925">
    <property type="entry name" value="OMPA-like"/>
    <property type="match status" value="1"/>
</dbReference>
<dbReference type="STRING" id="1391653.AKJ08_1341"/>
<dbReference type="InterPro" id="IPR011250">
    <property type="entry name" value="OMP/PagP_B-barrel"/>
</dbReference>
<reference evidence="1 2" key="1">
    <citation type="submission" date="2015-08" db="EMBL/GenBank/DDBJ databases">
        <authorList>
            <person name="Babu N.S."/>
            <person name="Beckwith C.J."/>
            <person name="Beseler K.G."/>
            <person name="Brison A."/>
            <person name="Carone J.V."/>
            <person name="Caskin T.P."/>
            <person name="Diamond M."/>
            <person name="Durham M.E."/>
            <person name="Foxe J.M."/>
            <person name="Go M."/>
            <person name="Henderson B.A."/>
            <person name="Jones I.B."/>
            <person name="McGettigan J.A."/>
            <person name="Micheletti S.J."/>
            <person name="Nasrallah M.E."/>
            <person name="Ortiz D."/>
            <person name="Piller C.R."/>
            <person name="Privatt S.R."/>
            <person name="Schneider S.L."/>
            <person name="Sharp S."/>
            <person name="Smith T.C."/>
            <person name="Stanton J.D."/>
            <person name="Ullery H.E."/>
            <person name="Wilson R.J."/>
            <person name="Serrano M.G."/>
            <person name="Buck G."/>
            <person name="Lee V."/>
            <person name="Wang Y."/>
            <person name="Carvalho R."/>
            <person name="Voegtly L."/>
            <person name="Shi R."/>
            <person name="Duckworth R."/>
            <person name="Johnson A."/>
            <person name="Loviza R."/>
            <person name="Walstead R."/>
            <person name="Shah Z."/>
            <person name="Kiflezghi M."/>
            <person name="Wade K."/>
            <person name="Ball S.L."/>
            <person name="Bradley K.W."/>
            <person name="Asai D.J."/>
            <person name="Bowman C.A."/>
            <person name="Russell D.A."/>
            <person name="Pope W.H."/>
            <person name="Jacobs-Sera D."/>
            <person name="Hendrix R.W."/>
            <person name="Hatfull G.F."/>
        </authorList>
    </citation>
    <scope>NUCLEOTIDE SEQUENCE [LARGE SCALE GENOMIC DNA]</scope>
    <source>
        <strain evidence="1 2">DSM 27710</strain>
    </source>
</reference>
<dbReference type="RefSeq" id="WP_050725337.1">
    <property type="nucleotide sequence ID" value="NZ_CP012332.1"/>
</dbReference>
<dbReference type="AlphaFoldDB" id="A0A0K1PCV4"/>
<name>A0A0K1PCV4_9BACT</name>
<evidence type="ECO:0008006" key="3">
    <source>
        <dbReference type="Google" id="ProtNLM"/>
    </source>
</evidence>
<accession>A0A0K1PCV4</accession>
<dbReference type="EMBL" id="CP012332">
    <property type="protein sequence ID" value="AKU90954.1"/>
    <property type="molecule type" value="Genomic_DNA"/>
</dbReference>
<evidence type="ECO:0000313" key="1">
    <source>
        <dbReference type="EMBL" id="AKU90954.1"/>
    </source>
</evidence>
<dbReference type="Proteomes" id="UP000055590">
    <property type="component" value="Chromosome"/>
</dbReference>
<sequence>MRSLLALSMFLLAAVLPIAPARGDILRVGLEGGVMGPGFVGGSMTGPVGLATARIGLGGRMALSGGAGMLRLNPEVGDPTTAAFVPVTLQLRLDVASITPYIGAGASWVHVFSKDLNGAPDSLSALVEAGLDVPLAPFLAAGLHLMYGGLGATSASFGASTLITAGLSIGI</sequence>
<organism evidence="1 2">
    <name type="scientific">Vulgatibacter incomptus</name>
    <dbReference type="NCBI Taxonomy" id="1391653"/>
    <lineage>
        <taxon>Bacteria</taxon>
        <taxon>Pseudomonadati</taxon>
        <taxon>Myxococcota</taxon>
        <taxon>Myxococcia</taxon>
        <taxon>Myxococcales</taxon>
        <taxon>Cystobacterineae</taxon>
        <taxon>Vulgatibacteraceae</taxon>
        <taxon>Vulgatibacter</taxon>
    </lineage>
</organism>
<proteinExistence type="predicted"/>
<keyword evidence="2" id="KW-1185">Reference proteome</keyword>
<dbReference type="KEGG" id="vin:AKJ08_1341"/>